<name>A0A0E9RJU9_ANGAN</name>
<protein>
    <submittedName>
        <fullName evidence="1">Uncharacterized protein</fullName>
    </submittedName>
</protein>
<reference evidence="1" key="2">
    <citation type="journal article" date="2015" name="Fish Shellfish Immunol.">
        <title>Early steps in the European eel (Anguilla anguilla)-Vibrio vulnificus interaction in the gills: Role of the RtxA13 toxin.</title>
        <authorList>
            <person name="Callol A."/>
            <person name="Pajuelo D."/>
            <person name="Ebbesson L."/>
            <person name="Teles M."/>
            <person name="MacKenzie S."/>
            <person name="Amaro C."/>
        </authorList>
    </citation>
    <scope>NUCLEOTIDE SEQUENCE</scope>
</reference>
<evidence type="ECO:0000313" key="1">
    <source>
        <dbReference type="EMBL" id="JAH29092.1"/>
    </source>
</evidence>
<organism evidence="1">
    <name type="scientific">Anguilla anguilla</name>
    <name type="common">European freshwater eel</name>
    <name type="synonym">Muraena anguilla</name>
    <dbReference type="NCBI Taxonomy" id="7936"/>
    <lineage>
        <taxon>Eukaryota</taxon>
        <taxon>Metazoa</taxon>
        <taxon>Chordata</taxon>
        <taxon>Craniata</taxon>
        <taxon>Vertebrata</taxon>
        <taxon>Euteleostomi</taxon>
        <taxon>Actinopterygii</taxon>
        <taxon>Neopterygii</taxon>
        <taxon>Teleostei</taxon>
        <taxon>Anguilliformes</taxon>
        <taxon>Anguillidae</taxon>
        <taxon>Anguilla</taxon>
    </lineage>
</organism>
<dbReference type="AlphaFoldDB" id="A0A0E9RJU9"/>
<reference evidence="1" key="1">
    <citation type="submission" date="2014-11" db="EMBL/GenBank/DDBJ databases">
        <authorList>
            <person name="Amaro Gonzalez C."/>
        </authorList>
    </citation>
    <scope>NUCLEOTIDE SEQUENCE</scope>
</reference>
<sequence>MSFELPFVSESPGHSRNALSAQCYCTFCAFLLSTKYFLNAGTPE</sequence>
<accession>A0A0E9RJU9</accession>
<dbReference type="EMBL" id="GBXM01079485">
    <property type="protein sequence ID" value="JAH29092.1"/>
    <property type="molecule type" value="Transcribed_RNA"/>
</dbReference>
<proteinExistence type="predicted"/>